<name>A0A8I0P0M2_9ACTN</name>
<dbReference type="AlphaFoldDB" id="A0A8I0P0M2"/>
<accession>A0A8I0P0M2</accession>
<reference evidence="1 2" key="1">
    <citation type="submission" date="2020-10" db="EMBL/GenBank/DDBJ databases">
        <title>Sequencing the genomes of 1000 actinobacteria strains.</title>
        <authorList>
            <person name="Klenk H.-P."/>
        </authorList>
    </citation>
    <scope>NUCLEOTIDE SEQUENCE [LARGE SCALE GENOMIC DNA]</scope>
    <source>
        <strain evidence="1 2">DSM 41803</strain>
    </source>
</reference>
<organism evidence="1 2">
    <name type="scientific">Streptomyces stelliscabiei</name>
    <dbReference type="NCBI Taxonomy" id="146820"/>
    <lineage>
        <taxon>Bacteria</taxon>
        <taxon>Bacillati</taxon>
        <taxon>Actinomycetota</taxon>
        <taxon>Actinomycetes</taxon>
        <taxon>Kitasatosporales</taxon>
        <taxon>Streptomycetaceae</taxon>
        <taxon>Streptomyces</taxon>
    </lineage>
</organism>
<gene>
    <name evidence="1" type="ORF">H4687_003307</name>
</gene>
<dbReference type="Proteomes" id="UP000629287">
    <property type="component" value="Unassembled WGS sequence"/>
</dbReference>
<evidence type="ECO:0000313" key="2">
    <source>
        <dbReference type="Proteomes" id="UP000629287"/>
    </source>
</evidence>
<comment type="caution">
    <text evidence="1">The sequence shown here is derived from an EMBL/GenBank/DDBJ whole genome shotgun (WGS) entry which is preliminary data.</text>
</comment>
<sequence>MTTAADEADRAARRRAALHHVSGVTIDCCEQGETDCPCVCHDPEEARR</sequence>
<dbReference type="EMBL" id="JADBGF010000001">
    <property type="protein sequence ID" value="MBE1597178.1"/>
    <property type="molecule type" value="Genomic_DNA"/>
</dbReference>
<proteinExistence type="predicted"/>
<keyword evidence="2" id="KW-1185">Reference proteome</keyword>
<protein>
    <submittedName>
        <fullName evidence="1">Uncharacterized protein</fullName>
    </submittedName>
</protein>
<evidence type="ECO:0000313" key="1">
    <source>
        <dbReference type="EMBL" id="MBE1597178.1"/>
    </source>
</evidence>